<keyword evidence="6 7" id="KW-0472">Membrane</keyword>
<keyword evidence="5 7" id="KW-1133">Transmembrane helix</keyword>
<evidence type="ECO:0008006" key="10">
    <source>
        <dbReference type="Google" id="ProtNLM"/>
    </source>
</evidence>
<dbReference type="RefSeq" id="WP_136259519.1">
    <property type="nucleotide sequence ID" value="NZ_MWIO01000048.1"/>
</dbReference>
<evidence type="ECO:0000313" key="8">
    <source>
        <dbReference type="EMBL" id="THD05985.1"/>
    </source>
</evidence>
<name>A0A4S3KC52_9GAMM</name>
<evidence type="ECO:0000256" key="5">
    <source>
        <dbReference type="ARBA" id="ARBA00022989"/>
    </source>
</evidence>
<evidence type="ECO:0000256" key="7">
    <source>
        <dbReference type="SAM" id="Phobius"/>
    </source>
</evidence>
<feature type="transmembrane region" description="Helical" evidence="7">
    <location>
        <begin position="62"/>
        <end position="83"/>
    </location>
</feature>
<organism evidence="8 9">
    <name type="scientific">Rhodanobacter lindaniclasticus</name>
    <dbReference type="NCBI Taxonomy" id="75310"/>
    <lineage>
        <taxon>Bacteria</taxon>
        <taxon>Pseudomonadati</taxon>
        <taxon>Pseudomonadota</taxon>
        <taxon>Gammaproteobacteria</taxon>
        <taxon>Lysobacterales</taxon>
        <taxon>Rhodanobacteraceae</taxon>
        <taxon>Rhodanobacter</taxon>
    </lineage>
</organism>
<evidence type="ECO:0000256" key="1">
    <source>
        <dbReference type="ARBA" id="ARBA00004651"/>
    </source>
</evidence>
<evidence type="ECO:0000313" key="9">
    <source>
        <dbReference type="Proteomes" id="UP000306317"/>
    </source>
</evidence>
<comment type="similarity">
    <text evidence="2">Belongs to the UPF0410 family.</text>
</comment>
<evidence type="ECO:0000256" key="4">
    <source>
        <dbReference type="ARBA" id="ARBA00022692"/>
    </source>
</evidence>
<keyword evidence="3" id="KW-1003">Cell membrane</keyword>
<dbReference type="PANTHER" id="PTHR33884:SF3">
    <property type="entry name" value="UPF0410 PROTEIN YMGE"/>
    <property type="match status" value="1"/>
</dbReference>
<keyword evidence="9" id="KW-1185">Reference proteome</keyword>
<evidence type="ECO:0000256" key="3">
    <source>
        <dbReference type="ARBA" id="ARBA00022475"/>
    </source>
</evidence>
<keyword evidence="4 7" id="KW-0812">Transmembrane</keyword>
<dbReference type="PANTHER" id="PTHR33884">
    <property type="entry name" value="UPF0410 PROTEIN YMGE"/>
    <property type="match status" value="1"/>
</dbReference>
<proteinExistence type="inferred from homology"/>
<dbReference type="GO" id="GO:0005886">
    <property type="term" value="C:plasma membrane"/>
    <property type="evidence" value="ECO:0007669"/>
    <property type="project" value="UniProtKB-SubCell"/>
</dbReference>
<dbReference type="InterPro" id="IPR007341">
    <property type="entry name" value="Transgly_assoc"/>
</dbReference>
<dbReference type="AlphaFoldDB" id="A0A4S3KC52"/>
<evidence type="ECO:0000256" key="6">
    <source>
        <dbReference type="ARBA" id="ARBA00023136"/>
    </source>
</evidence>
<comment type="subcellular location">
    <subcellularLocation>
        <location evidence="1">Cell membrane</location>
        <topology evidence="1">Multi-pass membrane protein</topology>
    </subcellularLocation>
</comment>
<comment type="caution">
    <text evidence="8">The sequence shown here is derived from an EMBL/GenBank/DDBJ whole genome shotgun (WGS) entry which is preliminary data.</text>
</comment>
<evidence type="ECO:0000256" key="2">
    <source>
        <dbReference type="ARBA" id="ARBA00011006"/>
    </source>
</evidence>
<dbReference type="Pfam" id="PF04226">
    <property type="entry name" value="Transgly_assoc"/>
    <property type="match status" value="1"/>
</dbReference>
<gene>
    <name evidence="8" type="ORF">B1991_15140</name>
</gene>
<feature type="transmembrane region" description="Helical" evidence="7">
    <location>
        <begin position="31"/>
        <end position="50"/>
    </location>
</feature>
<sequence>MTASGLIIFLVIGAIAGWLAGLIVRGFGFGLLGNIVVGIIGAFLAGWLLPALGVGFSLGSPIVTSIVYAMIGAIVLLVVIGLVKRA</sequence>
<feature type="transmembrane region" description="Helical" evidence="7">
    <location>
        <begin position="6"/>
        <end position="24"/>
    </location>
</feature>
<accession>A0A4S3KC52</accession>
<protein>
    <recommendedName>
        <fullName evidence="10">Transglycosylase</fullName>
    </recommendedName>
</protein>
<dbReference type="EMBL" id="MWIO01000048">
    <property type="protein sequence ID" value="THD05985.1"/>
    <property type="molecule type" value="Genomic_DNA"/>
</dbReference>
<reference evidence="8 9" key="1">
    <citation type="submission" date="2017-02" db="EMBL/GenBank/DDBJ databases">
        <title>Whole genome sequencing of Rhodanobacter lindaniclasticus DSM 17932.</title>
        <authorList>
            <person name="Kumar S."/>
            <person name="Patil P."/>
            <person name="Patil P.B."/>
        </authorList>
    </citation>
    <scope>NUCLEOTIDE SEQUENCE [LARGE SCALE GENOMIC DNA]</scope>
    <source>
        <strain evidence="8 9">DSM 17932</strain>
    </source>
</reference>
<dbReference type="Proteomes" id="UP000306317">
    <property type="component" value="Unassembled WGS sequence"/>
</dbReference>